<dbReference type="GO" id="GO:0051607">
    <property type="term" value="P:defense response to virus"/>
    <property type="evidence" value="ECO:0007669"/>
    <property type="project" value="UniProtKB-KW"/>
</dbReference>
<keyword evidence="1" id="KW-0547">Nucleotide-binding</keyword>
<dbReference type="InterPro" id="IPR043128">
    <property type="entry name" value="Rev_trsase/Diguanyl_cyclase"/>
</dbReference>
<comment type="caution">
    <text evidence="4">The sequence shown here is derived from an EMBL/GenBank/DDBJ whole genome shotgun (WGS) entry which is preliminary data.</text>
</comment>
<reference evidence="4" key="1">
    <citation type="submission" date="2020-10" db="EMBL/GenBank/DDBJ databases">
        <title>Diversity and distribution of actinomycetes associated with coral in the coast of Hainan.</title>
        <authorList>
            <person name="Li F."/>
        </authorList>
    </citation>
    <scope>NUCLEOTIDE SEQUENCE</scope>
    <source>
        <strain evidence="4">HNM0983</strain>
    </source>
</reference>
<evidence type="ECO:0000313" key="4">
    <source>
        <dbReference type="EMBL" id="MBE9375293.1"/>
    </source>
</evidence>
<keyword evidence="5" id="KW-1185">Reference proteome</keyword>
<gene>
    <name evidence="4" type="ORF">IQ251_12645</name>
</gene>
<dbReference type="EMBL" id="JADEYC010000019">
    <property type="protein sequence ID" value="MBE9375293.1"/>
    <property type="molecule type" value="Genomic_DNA"/>
</dbReference>
<name>A0A929G223_9PSEU</name>
<evidence type="ECO:0000256" key="1">
    <source>
        <dbReference type="ARBA" id="ARBA00022741"/>
    </source>
</evidence>
<evidence type="ECO:0000259" key="3">
    <source>
        <dbReference type="Pfam" id="PF22335"/>
    </source>
</evidence>
<keyword evidence="2" id="KW-0051">Antiviral defense</keyword>
<sequence length="467" mass="51590">MTDFLDIAVVRIQRWLSRAPHLRGRRGASTLIRKATAAGEVAPLLVGWEEVAERCTEAGQIDGVIPLRLNTDDEERIAQLEKQLVAHLRALMPAASFESKRRSGTSWLDAQLRTPVRTEWPAPTAEWPLGKRCDWCAEWSANEQVPVGSDGKKALCIDCRQRTAHAGYATSGHADLQPGTERDLLDRWTERFPDRPMRVPDDFPELARLGETDDATHLATIHADGNAIGQFRYETHRALRKDARLDFDLPGAIQHATWSALLDGLQAATDPDADILPVIAHLVGGDDVLLSLPAHRAWTFVVELQRGFSNYLTESLTAAGLTKVPAPSISAAIAFHHYTHPLSANADLADELLSAAKKEHFGSAPALAWHDRTHEGPQPSGRPSIRLDQVGAHWAELNALAGLPQSTRKNLAAIARTEDGQRLADQIKRLGLTEVVHRQVTDLLNRENPLNLANELGMVRWWRGDAR</sequence>
<protein>
    <recommendedName>
        <fullName evidence="3">Cas10/Cmr2 second palm domain-containing protein</fullName>
    </recommendedName>
</protein>
<accession>A0A929G223</accession>
<dbReference type="RefSeq" id="WP_193928727.1">
    <property type="nucleotide sequence ID" value="NZ_JADEYC010000019.1"/>
</dbReference>
<dbReference type="Pfam" id="PF22335">
    <property type="entry name" value="Cas10-Cmr2_palm2"/>
    <property type="match status" value="1"/>
</dbReference>
<dbReference type="Gene3D" id="3.30.70.270">
    <property type="match status" value="1"/>
</dbReference>
<proteinExistence type="predicted"/>
<dbReference type="Proteomes" id="UP000598360">
    <property type="component" value="Unassembled WGS sequence"/>
</dbReference>
<evidence type="ECO:0000256" key="2">
    <source>
        <dbReference type="ARBA" id="ARBA00023118"/>
    </source>
</evidence>
<dbReference type="GO" id="GO:0000166">
    <property type="term" value="F:nucleotide binding"/>
    <property type="evidence" value="ECO:0007669"/>
    <property type="project" value="UniProtKB-KW"/>
</dbReference>
<organism evidence="4 5">
    <name type="scientific">Saccharopolyspora montiporae</name>
    <dbReference type="NCBI Taxonomy" id="2781240"/>
    <lineage>
        <taxon>Bacteria</taxon>
        <taxon>Bacillati</taxon>
        <taxon>Actinomycetota</taxon>
        <taxon>Actinomycetes</taxon>
        <taxon>Pseudonocardiales</taxon>
        <taxon>Pseudonocardiaceae</taxon>
        <taxon>Saccharopolyspora</taxon>
    </lineage>
</organism>
<feature type="domain" description="Cas10/Cmr2 second palm" evidence="3">
    <location>
        <begin position="283"/>
        <end position="359"/>
    </location>
</feature>
<dbReference type="InterPro" id="IPR054767">
    <property type="entry name" value="Cas10-Cmr2_palm2"/>
</dbReference>
<dbReference type="AlphaFoldDB" id="A0A929G223"/>
<evidence type="ECO:0000313" key="5">
    <source>
        <dbReference type="Proteomes" id="UP000598360"/>
    </source>
</evidence>